<dbReference type="PANTHER" id="PTHR45947">
    <property type="entry name" value="SULFOQUINOVOSYL TRANSFERASE SQD2"/>
    <property type="match status" value="1"/>
</dbReference>
<dbReference type="Gene3D" id="3.40.50.2000">
    <property type="entry name" value="Glycogen Phosphorylase B"/>
    <property type="match status" value="2"/>
</dbReference>
<feature type="domain" description="Glycosyl transferase family 1" evidence="1">
    <location>
        <begin position="203"/>
        <end position="351"/>
    </location>
</feature>
<dbReference type="OrthoDB" id="9795068at2"/>
<gene>
    <name evidence="2" type="ORF">BGE01nite_28170</name>
</gene>
<dbReference type="EMBL" id="BKAG01000018">
    <property type="protein sequence ID" value="GEP43526.1"/>
    <property type="molecule type" value="Genomic_DNA"/>
</dbReference>
<dbReference type="AlphaFoldDB" id="A0A512M9W4"/>
<dbReference type="InterPro" id="IPR050194">
    <property type="entry name" value="Glycosyltransferase_grp1"/>
</dbReference>
<evidence type="ECO:0000313" key="3">
    <source>
        <dbReference type="Proteomes" id="UP000321577"/>
    </source>
</evidence>
<dbReference type="PANTHER" id="PTHR45947:SF3">
    <property type="entry name" value="SULFOQUINOVOSYL TRANSFERASE SQD2"/>
    <property type="match status" value="1"/>
</dbReference>
<name>A0A512M9W4_9BACT</name>
<dbReference type="CDD" id="cd03801">
    <property type="entry name" value="GT4_PimA-like"/>
    <property type="match status" value="1"/>
</dbReference>
<organism evidence="2 3">
    <name type="scientific">Brevifollis gellanilyticus</name>
    <dbReference type="NCBI Taxonomy" id="748831"/>
    <lineage>
        <taxon>Bacteria</taxon>
        <taxon>Pseudomonadati</taxon>
        <taxon>Verrucomicrobiota</taxon>
        <taxon>Verrucomicrobiia</taxon>
        <taxon>Verrucomicrobiales</taxon>
        <taxon>Verrucomicrobiaceae</taxon>
    </lineage>
</organism>
<sequence length="392" mass="43682">MSRLAIIETHPVQYHAPVWRRAAEKVPLHVIYGGDFSVRGYRDREFGASFQWETDLLAGYSHQVLQPAAADYESVTAAGLEAALDDMKPAAVLALGYHHPLDRAALKWAVKRKVPLLFRGETSDVPHSKRNWWRALLRDMMLRRLYRRCSVCLYLGERSLQHYQRLGVDDEERLIHSPYCVDTSAFQTGEAAREALRLPTRVKAGVSADAWVVLFSGKLSRRKGVLLLPEALRSLPQKLRDRGHLVCVGSGELQQDLEEACARDLGMRCHFTGFVNQSGLSAWYHAADVLVLPSLEMETWGLVVNDALHHGLPAVVSDAVGCAPDLIASWRTGEVCEAGNAVSLACALERCASWSLEDPAATRRRCRELVGRYSIVQAAAGVCRAWERVKYA</sequence>
<dbReference type="Pfam" id="PF00534">
    <property type="entry name" value="Glycos_transf_1"/>
    <property type="match status" value="1"/>
</dbReference>
<proteinExistence type="predicted"/>
<reference evidence="2 3" key="1">
    <citation type="submission" date="2019-07" db="EMBL/GenBank/DDBJ databases">
        <title>Whole genome shotgun sequence of Brevifollis gellanilyticus NBRC 108608.</title>
        <authorList>
            <person name="Hosoyama A."/>
            <person name="Uohara A."/>
            <person name="Ohji S."/>
            <person name="Ichikawa N."/>
        </authorList>
    </citation>
    <scope>NUCLEOTIDE SEQUENCE [LARGE SCALE GENOMIC DNA]</scope>
    <source>
        <strain evidence="2 3">NBRC 108608</strain>
    </source>
</reference>
<dbReference type="SUPFAM" id="SSF53756">
    <property type="entry name" value="UDP-Glycosyltransferase/glycogen phosphorylase"/>
    <property type="match status" value="1"/>
</dbReference>
<comment type="caution">
    <text evidence="2">The sequence shown here is derived from an EMBL/GenBank/DDBJ whole genome shotgun (WGS) entry which is preliminary data.</text>
</comment>
<dbReference type="GO" id="GO:0016757">
    <property type="term" value="F:glycosyltransferase activity"/>
    <property type="evidence" value="ECO:0007669"/>
    <property type="project" value="InterPro"/>
</dbReference>
<dbReference type="RefSeq" id="WP_146851100.1">
    <property type="nucleotide sequence ID" value="NZ_BKAG01000018.1"/>
</dbReference>
<evidence type="ECO:0000313" key="2">
    <source>
        <dbReference type="EMBL" id="GEP43526.1"/>
    </source>
</evidence>
<dbReference type="Proteomes" id="UP000321577">
    <property type="component" value="Unassembled WGS sequence"/>
</dbReference>
<keyword evidence="3" id="KW-1185">Reference proteome</keyword>
<protein>
    <recommendedName>
        <fullName evidence="1">Glycosyl transferase family 1 domain-containing protein</fullName>
    </recommendedName>
</protein>
<accession>A0A512M9W4</accession>
<evidence type="ECO:0000259" key="1">
    <source>
        <dbReference type="Pfam" id="PF00534"/>
    </source>
</evidence>
<dbReference type="InterPro" id="IPR001296">
    <property type="entry name" value="Glyco_trans_1"/>
</dbReference>